<sequence length="191" mass="21288">MDEFGSKEALNNQIMNFVEGGIKKGEIMQEFEDRFYLEAQPLIYLKAASLIDVKSALLKAVRPNKNISLSLKSGIYRAHNISDLFCHLLTLKDDFEVFMPSGPRAFQKKRHKPSSTDKPKAGESSYTQGTAGTNSTCTCYKCGKPGHMSRECKQSGSTVHHVGAEEYDSEGDQEDEEASQMRRQKTAEQPG</sequence>
<proteinExistence type="predicted"/>
<evidence type="ECO:0000313" key="1">
    <source>
        <dbReference type="EMBL" id="KAJ9061061.1"/>
    </source>
</evidence>
<reference evidence="1" key="1">
    <citation type="submission" date="2022-04" db="EMBL/GenBank/DDBJ databases">
        <title>Genome of the entomopathogenic fungus Entomophthora muscae.</title>
        <authorList>
            <person name="Elya C."/>
            <person name="Lovett B.R."/>
            <person name="Lee E."/>
            <person name="Macias A.M."/>
            <person name="Hajek A.E."/>
            <person name="De Bivort B.L."/>
            <person name="Kasson M.T."/>
            <person name="De Fine Licht H.H."/>
            <person name="Stajich J.E."/>
        </authorList>
    </citation>
    <scope>NUCLEOTIDE SEQUENCE</scope>
    <source>
        <strain evidence="1">Berkeley</strain>
    </source>
</reference>
<organism evidence="1 2">
    <name type="scientific">Entomophthora muscae</name>
    <dbReference type="NCBI Taxonomy" id="34485"/>
    <lineage>
        <taxon>Eukaryota</taxon>
        <taxon>Fungi</taxon>
        <taxon>Fungi incertae sedis</taxon>
        <taxon>Zoopagomycota</taxon>
        <taxon>Entomophthoromycotina</taxon>
        <taxon>Entomophthoromycetes</taxon>
        <taxon>Entomophthorales</taxon>
        <taxon>Entomophthoraceae</taxon>
        <taxon>Entomophthora</taxon>
    </lineage>
</organism>
<dbReference type="Proteomes" id="UP001165960">
    <property type="component" value="Unassembled WGS sequence"/>
</dbReference>
<protein>
    <submittedName>
        <fullName evidence="1">Uncharacterized protein</fullName>
    </submittedName>
</protein>
<accession>A0ACC2SFP2</accession>
<gene>
    <name evidence="1" type="ORF">DSO57_1024395</name>
</gene>
<evidence type="ECO:0000313" key="2">
    <source>
        <dbReference type="Proteomes" id="UP001165960"/>
    </source>
</evidence>
<dbReference type="EMBL" id="QTSX02005102">
    <property type="protein sequence ID" value="KAJ9061061.1"/>
    <property type="molecule type" value="Genomic_DNA"/>
</dbReference>
<comment type="caution">
    <text evidence="1">The sequence shown here is derived from an EMBL/GenBank/DDBJ whole genome shotgun (WGS) entry which is preliminary data.</text>
</comment>
<name>A0ACC2SFP2_9FUNG</name>
<keyword evidence="2" id="KW-1185">Reference proteome</keyword>